<feature type="transmembrane region" description="Helical" evidence="2">
    <location>
        <begin position="6"/>
        <end position="26"/>
    </location>
</feature>
<dbReference type="STRING" id="458.Lrub_0776"/>
<keyword evidence="4" id="KW-0808">Transferase</keyword>
<keyword evidence="5" id="KW-1185">Reference proteome</keyword>
<dbReference type="InterPro" id="IPR043128">
    <property type="entry name" value="Rev_trsase/Diguanyl_cyclase"/>
</dbReference>
<evidence type="ECO:0000313" key="5">
    <source>
        <dbReference type="Proteomes" id="UP000054608"/>
    </source>
</evidence>
<dbReference type="RefSeq" id="WP_058530899.1">
    <property type="nucleotide sequence ID" value="NZ_CAAAIN010000001.1"/>
</dbReference>
<dbReference type="SMART" id="SM00267">
    <property type="entry name" value="GGDEF"/>
    <property type="match status" value="1"/>
</dbReference>
<evidence type="ECO:0000313" key="4">
    <source>
        <dbReference type="EMBL" id="KTD48425.1"/>
    </source>
</evidence>
<dbReference type="EMBL" id="LNYT01000007">
    <property type="protein sequence ID" value="KTD48425.1"/>
    <property type="molecule type" value="Genomic_DNA"/>
</dbReference>
<name>A0A0W0XV80_9GAMM</name>
<evidence type="ECO:0000259" key="3">
    <source>
        <dbReference type="PROSITE" id="PS50887"/>
    </source>
</evidence>
<dbReference type="InterPro" id="IPR000160">
    <property type="entry name" value="GGDEF_dom"/>
</dbReference>
<dbReference type="Proteomes" id="UP000054608">
    <property type="component" value="Unassembled WGS sequence"/>
</dbReference>
<dbReference type="Pfam" id="PF00990">
    <property type="entry name" value="GGDEF"/>
    <property type="match status" value="1"/>
</dbReference>
<evidence type="ECO:0000256" key="2">
    <source>
        <dbReference type="SAM" id="Phobius"/>
    </source>
</evidence>
<dbReference type="OrthoDB" id="9812260at2"/>
<dbReference type="InterPro" id="IPR052163">
    <property type="entry name" value="DGC-Regulatory_Protein"/>
</dbReference>
<proteinExistence type="predicted"/>
<dbReference type="GO" id="GO:0016301">
    <property type="term" value="F:kinase activity"/>
    <property type="evidence" value="ECO:0007669"/>
    <property type="project" value="UniProtKB-KW"/>
</dbReference>
<dbReference type="PROSITE" id="PS50887">
    <property type="entry name" value="GGDEF"/>
    <property type="match status" value="1"/>
</dbReference>
<sequence length="293" mass="33182">MVFPVVMIVVGIVFLISGAYLIKRVLQQTNHYRGQWLAYLAFIGAFILSYSASIFYGLLVDPHCLNYFYGSVFLLGATYVYLSCRLMTKTIQKMEVMDDFKNRYETLRHHTKYDSLTGCHNRETLFDILNTRFQHIKSNDGWVIVLFIDMDKFKAVNDRYGHDVGDNTLTAFGQLLRQRLRKDDVVARYGGDEFIAVMEHISVDEAKKIAENLITVTKQSFKKGILSKLNLGCSIGITQMNSHSASVNAVIKEADLACYAAKQRKINGSVCVYSPMLATTNNTIDLGIHQVTE</sequence>
<feature type="domain" description="GGDEF" evidence="3">
    <location>
        <begin position="141"/>
        <end position="275"/>
    </location>
</feature>
<dbReference type="PANTHER" id="PTHR46663:SF4">
    <property type="entry name" value="DIGUANYLATE CYCLASE DGCT-RELATED"/>
    <property type="match status" value="1"/>
</dbReference>
<evidence type="ECO:0000256" key="1">
    <source>
        <dbReference type="ARBA" id="ARBA00001946"/>
    </source>
</evidence>
<accession>A0A0W0XV80</accession>
<gene>
    <name evidence="4" type="ORF">Lrub_0776</name>
</gene>
<dbReference type="PANTHER" id="PTHR46663">
    <property type="entry name" value="DIGUANYLATE CYCLASE DGCT-RELATED"/>
    <property type="match status" value="1"/>
</dbReference>
<dbReference type="InterPro" id="IPR029787">
    <property type="entry name" value="Nucleotide_cyclase"/>
</dbReference>
<dbReference type="FunFam" id="3.30.70.270:FF:000001">
    <property type="entry name" value="Diguanylate cyclase domain protein"/>
    <property type="match status" value="1"/>
</dbReference>
<dbReference type="AlphaFoldDB" id="A0A0W0XV80"/>
<keyword evidence="2" id="KW-1133">Transmembrane helix</keyword>
<feature type="transmembrane region" description="Helical" evidence="2">
    <location>
        <begin position="38"/>
        <end position="59"/>
    </location>
</feature>
<dbReference type="PATRIC" id="fig|458.5.peg.807"/>
<comment type="caution">
    <text evidence="4">The sequence shown here is derived from an EMBL/GenBank/DDBJ whole genome shotgun (WGS) entry which is preliminary data.</text>
</comment>
<dbReference type="Gene3D" id="3.30.70.270">
    <property type="match status" value="1"/>
</dbReference>
<dbReference type="CDD" id="cd01949">
    <property type="entry name" value="GGDEF"/>
    <property type="match status" value="1"/>
</dbReference>
<organism evidence="4 5">
    <name type="scientific">Legionella rubrilucens</name>
    <dbReference type="NCBI Taxonomy" id="458"/>
    <lineage>
        <taxon>Bacteria</taxon>
        <taxon>Pseudomonadati</taxon>
        <taxon>Pseudomonadota</taxon>
        <taxon>Gammaproteobacteria</taxon>
        <taxon>Legionellales</taxon>
        <taxon>Legionellaceae</taxon>
        <taxon>Legionella</taxon>
    </lineage>
</organism>
<dbReference type="NCBIfam" id="TIGR00254">
    <property type="entry name" value="GGDEF"/>
    <property type="match status" value="1"/>
</dbReference>
<dbReference type="GO" id="GO:0052621">
    <property type="term" value="F:diguanylate cyclase activity"/>
    <property type="evidence" value="ECO:0007669"/>
    <property type="project" value="UniProtKB-EC"/>
</dbReference>
<reference evidence="4 5" key="1">
    <citation type="submission" date="2015-11" db="EMBL/GenBank/DDBJ databases">
        <title>Genomic analysis of 38 Legionella species identifies large and diverse effector repertoires.</title>
        <authorList>
            <person name="Burstein D."/>
            <person name="Amaro F."/>
            <person name="Zusman T."/>
            <person name="Lifshitz Z."/>
            <person name="Cohen O."/>
            <person name="Gilbert J.A."/>
            <person name="Pupko T."/>
            <person name="Shuman H.A."/>
            <person name="Segal G."/>
        </authorList>
    </citation>
    <scope>NUCLEOTIDE SEQUENCE [LARGE SCALE GENOMIC DNA]</scope>
    <source>
        <strain evidence="4 5">WA-270A-C2</strain>
    </source>
</reference>
<comment type="cofactor">
    <cofactor evidence="1">
        <name>Mg(2+)</name>
        <dbReference type="ChEBI" id="CHEBI:18420"/>
    </cofactor>
</comment>
<dbReference type="SUPFAM" id="SSF55073">
    <property type="entry name" value="Nucleotide cyclase"/>
    <property type="match status" value="1"/>
</dbReference>
<feature type="transmembrane region" description="Helical" evidence="2">
    <location>
        <begin position="65"/>
        <end position="84"/>
    </location>
</feature>
<keyword evidence="4" id="KW-0548">Nucleotidyltransferase</keyword>
<dbReference type="EC" id="2.7.7.65" evidence="4"/>
<keyword evidence="2" id="KW-0472">Membrane</keyword>
<keyword evidence="2" id="KW-0812">Transmembrane</keyword>
<keyword evidence="4" id="KW-0418">Kinase</keyword>
<protein>
    <submittedName>
        <fullName evidence="4">Diguanylate kinase</fullName>
        <ecNumber evidence="4">2.7.7.65</ecNumber>
    </submittedName>
</protein>